<evidence type="ECO:0000256" key="2">
    <source>
        <dbReference type="SAM" id="Phobius"/>
    </source>
</evidence>
<dbReference type="VEuPathDB" id="FungiDB:ASPFODRAFT_46280"/>
<keyword evidence="4" id="KW-0378">Hydrolase</keyword>
<dbReference type="GO" id="GO:0000224">
    <property type="term" value="F:peptide-N4-(N-acetyl-beta-glucosaminyl)asparagine amidase activity"/>
    <property type="evidence" value="ECO:0007669"/>
    <property type="project" value="TreeGrafter"/>
</dbReference>
<dbReference type="Gene3D" id="3.30.2080.10">
    <property type="entry name" value="GH92 mannosidase domain"/>
    <property type="match status" value="1"/>
</dbReference>
<comment type="caution">
    <text evidence="4">The sequence shown here is derived from an EMBL/GenBank/DDBJ whole genome shotgun (WGS) entry which is preliminary data.</text>
</comment>
<sequence length="250" mass="26904">MSVQNLGANGAGITTIINIGFRDEAYGVPGNSDAGAMNSWLLWQMLGIYPVVTQPVYLLASPWFPDLNMTVNGNQTLRIIANGLDKGYYVQSVKINGQAWTKNWFEHEDVMTQGGTIEFELGADMIAWDTGSAPIIPPLPLHQTITNTNNLLSARADPDCPNTISGGGIAGIVLGTIAGTLLILWLWHLCSLSGSSSSGGSDYGEANLATSTTRRRRRRHSSPTVYYLEKHPSGHGGGSSVRRPTKVYLS</sequence>
<name>A0A146FFY4_ASPKA</name>
<dbReference type="InterPro" id="IPR050883">
    <property type="entry name" value="PNGase"/>
</dbReference>
<feature type="region of interest" description="Disordered" evidence="1">
    <location>
        <begin position="195"/>
        <end position="250"/>
    </location>
</feature>
<dbReference type="GO" id="GO:0005829">
    <property type="term" value="C:cytosol"/>
    <property type="evidence" value="ECO:0007669"/>
    <property type="project" value="TreeGrafter"/>
</dbReference>
<evidence type="ECO:0000256" key="1">
    <source>
        <dbReference type="SAM" id="MobiDB-lite"/>
    </source>
</evidence>
<dbReference type="EMBL" id="BCWF01000018">
    <property type="protein sequence ID" value="GAT24489.1"/>
    <property type="molecule type" value="Genomic_DNA"/>
</dbReference>
<evidence type="ECO:0000313" key="5">
    <source>
        <dbReference type="Proteomes" id="UP000075230"/>
    </source>
</evidence>
<keyword evidence="2" id="KW-0472">Membrane</keyword>
<dbReference type="InterPro" id="IPR012939">
    <property type="entry name" value="Glyco_hydro_92"/>
</dbReference>
<gene>
    <name evidence="4" type="ORF">RIB2604_01803160</name>
</gene>
<dbReference type="PANTHER" id="PTHR12143:SF27">
    <property type="entry name" value="ALPHA-1,2-MANNOSIDASE FAMILY PROTEIN (AFU_ORTHOLOGUE AFUA_5G10520)"/>
    <property type="match status" value="1"/>
</dbReference>
<dbReference type="GO" id="GO:0005634">
    <property type="term" value="C:nucleus"/>
    <property type="evidence" value="ECO:0007669"/>
    <property type="project" value="TreeGrafter"/>
</dbReference>
<keyword evidence="2" id="KW-1133">Transmembrane helix</keyword>
<evidence type="ECO:0000259" key="3">
    <source>
        <dbReference type="Pfam" id="PF07971"/>
    </source>
</evidence>
<proteinExistence type="predicted"/>
<organism evidence="4 5">
    <name type="scientific">Aspergillus kawachii</name>
    <name type="common">White koji mold</name>
    <name type="synonym">Aspergillus awamori var. kawachi</name>
    <dbReference type="NCBI Taxonomy" id="1069201"/>
    <lineage>
        <taxon>Eukaryota</taxon>
        <taxon>Fungi</taxon>
        <taxon>Dikarya</taxon>
        <taxon>Ascomycota</taxon>
        <taxon>Pezizomycotina</taxon>
        <taxon>Eurotiomycetes</taxon>
        <taxon>Eurotiomycetidae</taxon>
        <taxon>Eurotiales</taxon>
        <taxon>Aspergillaceae</taxon>
        <taxon>Aspergillus</taxon>
        <taxon>Aspergillus subgen. Circumdati</taxon>
    </lineage>
</organism>
<evidence type="ECO:0000313" key="4">
    <source>
        <dbReference type="EMBL" id="GAT24489.1"/>
    </source>
</evidence>
<feature type="domain" description="Glycosyl hydrolase family 92" evidence="3">
    <location>
        <begin position="14"/>
        <end position="122"/>
    </location>
</feature>
<dbReference type="Proteomes" id="UP000075230">
    <property type="component" value="Unassembled WGS sequence"/>
</dbReference>
<dbReference type="Pfam" id="PF07971">
    <property type="entry name" value="Glyco_hydro_92"/>
    <property type="match status" value="1"/>
</dbReference>
<dbReference type="AlphaFoldDB" id="A0A146FFY4"/>
<keyword evidence="2" id="KW-0812">Transmembrane</keyword>
<accession>A0A146FFY4</accession>
<protein>
    <submittedName>
        <fullName evidence="4">Glycosyl hydrolase, family 92 protein</fullName>
    </submittedName>
</protein>
<dbReference type="PANTHER" id="PTHR12143">
    <property type="entry name" value="PEPTIDE N-GLYCANASE PNGASE -RELATED"/>
    <property type="match status" value="1"/>
</dbReference>
<reference evidence="4 5" key="1">
    <citation type="journal article" date="2016" name="DNA Res.">
        <title>Genome sequence of Aspergillus luchuensis NBRC 4314.</title>
        <authorList>
            <person name="Yamada O."/>
            <person name="Machida M."/>
            <person name="Hosoyama A."/>
            <person name="Goto M."/>
            <person name="Takahashi T."/>
            <person name="Futagami T."/>
            <person name="Yamagata Y."/>
            <person name="Takeuchi M."/>
            <person name="Kobayashi T."/>
            <person name="Koike H."/>
            <person name="Abe K."/>
            <person name="Asai K."/>
            <person name="Arita M."/>
            <person name="Fujita N."/>
            <person name="Fukuda K."/>
            <person name="Higa K."/>
            <person name="Horikawa H."/>
            <person name="Ishikawa T."/>
            <person name="Jinno K."/>
            <person name="Kato Y."/>
            <person name="Kirimura K."/>
            <person name="Mizutani O."/>
            <person name="Nakasone K."/>
            <person name="Sano M."/>
            <person name="Shiraishi Y."/>
            <person name="Tsukahara M."/>
            <person name="Gomi K."/>
        </authorList>
    </citation>
    <scope>NUCLEOTIDE SEQUENCE [LARGE SCALE GENOMIC DNA]</scope>
    <source>
        <strain evidence="4 5">RIB 2604</strain>
    </source>
</reference>
<reference evidence="5" key="2">
    <citation type="submission" date="2016-02" db="EMBL/GenBank/DDBJ databases">
        <title>Genome sequencing of Aspergillus luchuensis NBRC 4314.</title>
        <authorList>
            <person name="Yamada O."/>
        </authorList>
    </citation>
    <scope>NUCLEOTIDE SEQUENCE [LARGE SCALE GENOMIC DNA]</scope>
    <source>
        <strain evidence="5">RIB 2604</strain>
    </source>
</reference>
<feature type="transmembrane region" description="Helical" evidence="2">
    <location>
        <begin position="164"/>
        <end position="187"/>
    </location>
</feature>
<dbReference type="GO" id="GO:0006516">
    <property type="term" value="P:glycoprotein catabolic process"/>
    <property type="evidence" value="ECO:0007669"/>
    <property type="project" value="TreeGrafter"/>
</dbReference>